<sequence length="495" mass="53130">MPDLSPDHVSALREAFRRHRYEVDAVVERMGAPAHAALGRNSTLAGARALGEDADPLAVLSRLWLLQRAVPAAALEEALPGLVGPLVTAGLLERDGDAVRAAVDVRPYASDDGASGWVVSDLSPNLDTEVRPIRPDFVLGVSSASTTLAQLTVRRPVERALDLGTGCGVQSLHLARHAGSVTATDLNPRALELAALTAALNEVDVDLRLGSLYDPVEGETFDLITTNPPYVMSPPRSDAERLAYREGSWTSDGLVEQVVRDGVRHLAEDGTLQVLANWAHVAGQDWTERVGGWTAGSGCDVHVVQREVLDVHEYVELWLADAGLAGSPDYRARYAEWLDYFEALRIEAVGMGWLLLHRAGRAVPHVRLEDWPYAVEQPLAPALERELVAVGLERSLTDEALLARRWVLAGDVVEETTGVPGEADPQHLVLRQQRGFRRATEPGTALAGILGACDGELALGTVVATVAGLLDVDADDLTAEVVPAVRQLVVDGFLS</sequence>
<dbReference type="Pfam" id="PF25004">
    <property type="entry name" value="DUF7782"/>
    <property type="match status" value="1"/>
</dbReference>
<proteinExistence type="predicted"/>
<keyword evidence="8" id="KW-1185">Reference proteome</keyword>
<name>A0ABS4ZBQ1_9ACTN</name>
<organism evidence="7 8">
    <name type="scientific">Microlunatus capsulatus</name>
    <dbReference type="NCBI Taxonomy" id="99117"/>
    <lineage>
        <taxon>Bacteria</taxon>
        <taxon>Bacillati</taxon>
        <taxon>Actinomycetota</taxon>
        <taxon>Actinomycetes</taxon>
        <taxon>Propionibacteriales</taxon>
        <taxon>Propionibacteriaceae</taxon>
        <taxon>Microlunatus</taxon>
    </lineage>
</organism>
<feature type="domain" description="DUF7059" evidence="5">
    <location>
        <begin position="19"/>
        <end position="102"/>
    </location>
</feature>
<evidence type="ECO:0000256" key="3">
    <source>
        <dbReference type="ARBA" id="ARBA00022691"/>
    </source>
</evidence>
<evidence type="ECO:0000259" key="4">
    <source>
        <dbReference type="Pfam" id="PF05175"/>
    </source>
</evidence>
<dbReference type="Pfam" id="PF05175">
    <property type="entry name" value="MTS"/>
    <property type="match status" value="1"/>
</dbReference>
<evidence type="ECO:0000259" key="5">
    <source>
        <dbReference type="Pfam" id="PF23186"/>
    </source>
</evidence>
<dbReference type="InterPro" id="IPR007848">
    <property type="entry name" value="Small_mtfrase_dom"/>
</dbReference>
<evidence type="ECO:0000256" key="2">
    <source>
        <dbReference type="ARBA" id="ARBA00022679"/>
    </source>
</evidence>
<dbReference type="InterPro" id="IPR056684">
    <property type="entry name" value="DUF7782"/>
</dbReference>
<dbReference type="PANTHER" id="PTHR45875:SF1">
    <property type="entry name" value="METHYLTRANSFERASE N6AMT1"/>
    <property type="match status" value="1"/>
</dbReference>
<feature type="domain" description="DUF7782" evidence="6">
    <location>
        <begin position="397"/>
        <end position="494"/>
    </location>
</feature>
<gene>
    <name evidence="7" type="ORF">JOF54_002535</name>
</gene>
<protein>
    <submittedName>
        <fullName evidence="7">tRNA1(Val) A37 N6-methylase TrmN6</fullName>
    </submittedName>
</protein>
<evidence type="ECO:0000313" key="7">
    <source>
        <dbReference type="EMBL" id="MBP2417613.1"/>
    </source>
</evidence>
<dbReference type="Proteomes" id="UP000758168">
    <property type="component" value="Unassembled WGS sequence"/>
</dbReference>
<dbReference type="Pfam" id="PF23186">
    <property type="entry name" value="DUF7059"/>
    <property type="match status" value="1"/>
</dbReference>
<dbReference type="CDD" id="cd02440">
    <property type="entry name" value="AdoMet_MTases"/>
    <property type="match status" value="1"/>
</dbReference>
<dbReference type="EMBL" id="JAGIOB010000001">
    <property type="protein sequence ID" value="MBP2417613.1"/>
    <property type="molecule type" value="Genomic_DNA"/>
</dbReference>
<evidence type="ECO:0000259" key="6">
    <source>
        <dbReference type="Pfam" id="PF25004"/>
    </source>
</evidence>
<dbReference type="InterPro" id="IPR029063">
    <property type="entry name" value="SAM-dependent_MTases_sf"/>
</dbReference>
<dbReference type="SUPFAM" id="SSF53335">
    <property type="entry name" value="S-adenosyl-L-methionine-dependent methyltransferases"/>
    <property type="match status" value="1"/>
</dbReference>
<keyword evidence="1" id="KW-0489">Methyltransferase</keyword>
<dbReference type="PANTHER" id="PTHR45875">
    <property type="entry name" value="METHYLTRANSFERASE N6AMT1"/>
    <property type="match status" value="1"/>
</dbReference>
<reference evidence="7 8" key="1">
    <citation type="submission" date="2021-03" db="EMBL/GenBank/DDBJ databases">
        <title>Sequencing the genomes of 1000 actinobacteria strains.</title>
        <authorList>
            <person name="Klenk H.-P."/>
        </authorList>
    </citation>
    <scope>NUCLEOTIDE SEQUENCE [LARGE SCALE GENOMIC DNA]</scope>
    <source>
        <strain evidence="7 8">DSM 12936</strain>
    </source>
</reference>
<comment type="caution">
    <text evidence="7">The sequence shown here is derived from an EMBL/GenBank/DDBJ whole genome shotgun (WGS) entry which is preliminary data.</text>
</comment>
<dbReference type="InterPro" id="IPR055487">
    <property type="entry name" value="DUF7059"/>
</dbReference>
<keyword evidence="3" id="KW-0949">S-adenosyl-L-methionine</keyword>
<evidence type="ECO:0000313" key="8">
    <source>
        <dbReference type="Proteomes" id="UP000758168"/>
    </source>
</evidence>
<feature type="domain" description="Methyltransferase small" evidence="4">
    <location>
        <begin position="144"/>
        <end position="277"/>
    </location>
</feature>
<accession>A0ABS4ZBQ1</accession>
<dbReference type="InterPro" id="IPR052190">
    <property type="entry name" value="Euk-Arch_PrmC-MTase"/>
</dbReference>
<dbReference type="RefSeq" id="WP_210056323.1">
    <property type="nucleotide sequence ID" value="NZ_BAAAMH010000003.1"/>
</dbReference>
<dbReference type="Gene3D" id="3.40.50.150">
    <property type="entry name" value="Vaccinia Virus protein VP39"/>
    <property type="match status" value="1"/>
</dbReference>
<keyword evidence="2" id="KW-0808">Transferase</keyword>
<evidence type="ECO:0000256" key="1">
    <source>
        <dbReference type="ARBA" id="ARBA00022603"/>
    </source>
</evidence>